<keyword evidence="3" id="KW-1185">Reference proteome</keyword>
<keyword evidence="1" id="KW-0812">Transmembrane</keyword>
<name>A0A8J5LLZ2_ZINOF</name>
<accession>A0A8J5LLZ2</accession>
<evidence type="ECO:0000313" key="2">
    <source>
        <dbReference type="EMBL" id="KAG6517939.1"/>
    </source>
</evidence>
<evidence type="ECO:0000313" key="3">
    <source>
        <dbReference type="Proteomes" id="UP000734854"/>
    </source>
</evidence>
<dbReference type="EMBL" id="JACMSC010000006">
    <property type="protein sequence ID" value="KAG6517939.1"/>
    <property type="molecule type" value="Genomic_DNA"/>
</dbReference>
<keyword evidence="1" id="KW-1133">Transmembrane helix</keyword>
<comment type="caution">
    <text evidence="2">The sequence shown here is derived from an EMBL/GenBank/DDBJ whole genome shotgun (WGS) entry which is preliminary data.</text>
</comment>
<proteinExistence type="predicted"/>
<organism evidence="2 3">
    <name type="scientific">Zingiber officinale</name>
    <name type="common">Ginger</name>
    <name type="synonym">Amomum zingiber</name>
    <dbReference type="NCBI Taxonomy" id="94328"/>
    <lineage>
        <taxon>Eukaryota</taxon>
        <taxon>Viridiplantae</taxon>
        <taxon>Streptophyta</taxon>
        <taxon>Embryophyta</taxon>
        <taxon>Tracheophyta</taxon>
        <taxon>Spermatophyta</taxon>
        <taxon>Magnoliopsida</taxon>
        <taxon>Liliopsida</taxon>
        <taxon>Zingiberales</taxon>
        <taxon>Zingiberaceae</taxon>
        <taxon>Zingiber</taxon>
    </lineage>
</organism>
<sequence length="183" mass="19683">MGTRQVYEEKLRAGNLQHDPTMNPGLGSARCPRCLSLINPNPEKGEWTITSVLHDAASVAGSGAGGLLSAIHSMNSGIPFIQQHVKGPKWLQFSVGIPSLLLYSGASAALGVCKAFIIYAFYFMAYKRLLIAPRAQWGAYLLPAFAQLSVSSYYAASSASYYAISRVTNHVEGSYLSQSSTKT</sequence>
<reference evidence="2 3" key="1">
    <citation type="submission" date="2020-08" db="EMBL/GenBank/DDBJ databases">
        <title>Plant Genome Project.</title>
        <authorList>
            <person name="Zhang R.-G."/>
        </authorList>
    </citation>
    <scope>NUCLEOTIDE SEQUENCE [LARGE SCALE GENOMIC DNA]</scope>
    <source>
        <tissue evidence="2">Rhizome</tissue>
    </source>
</reference>
<feature type="transmembrane region" description="Helical" evidence="1">
    <location>
        <begin position="137"/>
        <end position="156"/>
    </location>
</feature>
<dbReference type="PANTHER" id="PTHR34459">
    <property type="entry name" value="OS01G0264500 PROTEIN"/>
    <property type="match status" value="1"/>
</dbReference>
<protein>
    <submittedName>
        <fullName evidence="2">Uncharacterized protein</fullName>
    </submittedName>
</protein>
<dbReference type="Proteomes" id="UP000734854">
    <property type="component" value="Unassembled WGS sequence"/>
</dbReference>
<feature type="transmembrane region" description="Helical" evidence="1">
    <location>
        <begin position="100"/>
        <end position="125"/>
    </location>
</feature>
<dbReference type="PANTHER" id="PTHR34459:SF2">
    <property type="entry name" value="TRANSMEMBRANE PROTEIN"/>
    <property type="match status" value="1"/>
</dbReference>
<gene>
    <name evidence="2" type="ORF">ZIOFF_021339</name>
</gene>
<dbReference type="AlphaFoldDB" id="A0A8J5LLZ2"/>
<keyword evidence="1" id="KW-0472">Membrane</keyword>
<evidence type="ECO:0000256" key="1">
    <source>
        <dbReference type="SAM" id="Phobius"/>
    </source>
</evidence>